<gene>
    <name evidence="2" type="ORF">E2C01_040273</name>
</gene>
<dbReference type="Proteomes" id="UP000324222">
    <property type="component" value="Unassembled WGS sequence"/>
</dbReference>
<reference evidence="2 3" key="1">
    <citation type="submission" date="2019-05" db="EMBL/GenBank/DDBJ databases">
        <title>Another draft genome of Portunus trituberculatus and its Hox gene families provides insights of decapod evolution.</title>
        <authorList>
            <person name="Jeong J.-H."/>
            <person name="Song I."/>
            <person name="Kim S."/>
            <person name="Choi T."/>
            <person name="Kim D."/>
            <person name="Ryu S."/>
            <person name="Kim W."/>
        </authorList>
    </citation>
    <scope>NUCLEOTIDE SEQUENCE [LARGE SCALE GENOMIC DNA]</scope>
    <source>
        <tissue evidence="2">Muscle</tissue>
    </source>
</reference>
<evidence type="ECO:0000313" key="3">
    <source>
        <dbReference type="Proteomes" id="UP000324222"/>
    </source>
</evidence>
<accession>A0A5B7FNC4</accession>
<name>A0A5B7FNC4_PORTR</name>
<dbReference type="AlphaFoldDB" id="A0A5B7FNC4"/>
<keyword evidence="3" id="KW-1185">Reference proteome</keyword>
<feature type="compositionally biased region" description="Polar residues" evidence="1">
    <location>
        <begin position="8"/>
        <end position="26"/>
    </location>
</feature>
<feature type="region of interest" description="Disordered" evidence="1">
    <location>
        <begin position="67"/>
        <end position="119"/>
    </location>
</feature>
<protein>
    <submittedName>
        <fullName evidence="2">Uncharacterized protein</fullName>
    </submittedName>
</protein>
<organism evidence="2 3">
    <name type="scientific">Portunus trituberculatus</name>
    <name type="common">Swimming crab</name>
    <name type="synonym">Neptunus trituberculatus</name>
    <dbReference type="NCBI Taxonomy" id="210409"/>
    <lineage>
        <taxon>Eukaryota</taxon>
        <taxon>Metazoa</taxon>
        <taxon>Ecdysozoa</taxon>
        <taxon>Arthropoda</taxon>
        <taxon>Crustacea</taxon>
        <taxon>Multicrustacea</taxon>
        <taxon>Malacostraca</taxon>
        <taxon>Eumalacostraca</taxon>
        <taxon>Eucarida</taxon>
        <taxon>Decapoda</taxon>
        <taxon>Pleocyemata</taxon>
        <taxon>Brachyura</taxon>
        <taxon>Eubrachyura</taxon>
        <taxon>Portunoidea</taxon>
        <taxon>Portunidae</taxon>
        <taxon>Portuninae</taxon>
        <taxon>Portunus</taxon>
    </lineage>
</organism>
<feature type="region of interest" description="Disordered" evidence="1">
    <location>
        <begin position="1"/>
        <end position="26"/>
    </location>
</feature>
<proteinExistence type="predicted"/>
<evidence type="ECO:0000313" key="2">
    <source>
        <dbReference type="EMBL" id="MPC46553.1"/>
    </source>
</evidence>
<comment type="caution">
    <text evidence="2">The sequence shown here is derived from an EMBL/GenBank/DDBJ whole genome shotgun (WGS) entry which is preliminary data.</text>
</comment>
<dbReference type="EMBL" id="VSRR010007266">
    <property type="protein sequence ID" value="MPC46553.1"/>
    <property type="molecule type" value="Genomic_DNA"/>
</dbReference>
<evidence type="ECO:0000256" key="1">
    <source>
        <dbReference type="SAM" id="MobiDB-lite"/>
    </source>
</evidence>
<sequence length="119" mass="13148">MRYPARLQINQRSSDTQPGLIPSSSLRPAVLLDPKLHTEGNYTVPRAVENVNALLPAEVSPQIIMAAHTPKPKQTAPSRRKRHRIPSFPTHDLLRGGRIMSEGSQPSLPAEPLVPLLLR</sequence>